<evidence type="ECO:0000256" key="3">
    <source>
        <dbReference type="ARBA" id="ARBA00022519"/>
    </source>
</evidence>
<evidence type="ECO:0000256" key="5">
    <source>
        <dbReference type="ARBA" id="ARBA00022989"/>
    </source>
</evidence>
<comment type="subcellular location">
    <subcellularLocation>
        <location evidence="1">Cell inner membrane</location>
    </subcellularLocation>
</comment>
<evidence type="ECO:0000256" key="6">
    <source>
        <dbReference type="ARBA" id="ARBA00023136"/>
    </source>
</evidence>
<evidence type="ECO:0000256" key="2">
    <source>
        <dbReference type="ARBA" id="ARBA00022475"/>
    </source>
</evidence>
<evidence type="ECO:0000313" key="9">
    <source>
        <dbReference type="EMBL" id="EDM27086.1"/>
    </source>
</evidence>
<dbReference type="GO" id="GO:0005886">
    <property type="term" value="C:plasma membrane"/>
    <property type="evidence" value="ECO:0007669"/>
    <property type="project" value="UniProtKB-SubCell"/>
</dbReference>
<keyword evidence="3" id="KW-0997">Cell inner membrane</keyword>
<evidence type="ECO:0000256" key="4">
    <source>
        <dbReference type="ARBA" id="ARBA00022692"/>
    </source>
</evidence>
<accession>A6DM96</accession>
<dbReference type="InterPro" id="IPR051800">
    <property type="entry name" value="PqiA-PqiB_transport"/>
</dbReference>
<proteinExistence type="predicted"/>
<feature type="transmembrane region" description="Helical" evidence="7">
    <location>
        <begin position="12"/>
        <end position="35"/>
    </location>
</feature>
<protein>
    <submittedName>
        <fullName evidence="9">PqiB family protein</fullName>
    </submittedName>
</protein>
<sequence>MEQKAVVKSKKPIYVVWIIPIVAMAVAGLMIYKYFDDKGFEIVITFDSGEGLTADKTALVYNGIKIGQVTGVQVNKNDVTKVDATLMLEKKAAIISKRGTIFWKVEPKVTLTEISGLSTILSGVYIGVMPPSKDKLELAGMPNQFDFQAESTAPVDAFDPGLRFKLKADESDLKIGAPIMFRDIVVGDVENVILTKEGVEYSMHIQEDYAHLIKENSKFWKISGVDIRASLAGIRISMDSLASVIAGGIALSSPEQSKAISSEDTEFILYEDEEATHLASDTIYLTSKLGYNIDEKSTYIYYKGIHAGIVDKVSYDPKRDETTFAIKLDEDFRHLANKDAYFWIVEPKIGLTKVKGLDALARGPYITFETKSKSTDLISEFKLNTQAPVMEGTELRLHAKKSHSLKEGVNIVYNDLVVGTLLRSRIMKTGEVDFDVVIADEYKHLVNETSSFYLQGAVEGEVSLKGMYFNVGSLSSMLHSGIALVTEDLSVQSSKYSFELLDSYHAYKEQEYTNDGGVFYTILTKELGSVSQGSPLLYKGLNVGKVMSYDLDQKSGLIKIKVYVTGQYKDTINASTKFFNMSGIEVKADMTGLKLVTGSVESIISGGISYATPIKSNTEPIPDEFELYESSDEAQKFYVAASLSTQHESGLKVGSKLIYKTMTIGQVTHVSLVRDVLKYDVMIEEKYKDVMAEDSRFWIEDFEFNIDQVKNPAAIVTGAFIKVSKGLSQHSLNHFDLLDTAPAETINQEGLRVVVKGERLSSLKVGSPVFYRQIKIGSIEAFKLSSDSTGVEMRLFIDPNFSYLVRRNSIFYNATAMGMDVSLFGVKLSTETLSTIIHGGITMVVPDKPQSLAREMERFTLHSEAEEEWLEYKPVLVRE</sequence>
<comment type="caution">
    <text evidence="9">The sequence shown here is derived from an EMBL/GenBank/DDBJ whole genome shotgun (WGS) entry which is preliminary data.</text>
</comment>
<reference evidence="9 10" key="1">
    <citation type="journal article" date="2010" name="J. Bacteriol.">
        <title>Genome sequence of Lentisphaera araneosa HTCC2155T, the type species of the order Lentisphaerales in the phylum Lentisphaerae.</title>
        <authorList>
            <person name="Thrash J.C."/>
            <person name="Cho J.C."/>
            <person name="Vergin K.L."/>
            <person name="Morris R.M."/>
            <person name="Giovannoni S.J."/>
        </authorList>
    </citation>
    <scope>NUCLEOTIDE SEQUENCE [LARGE SCALE GENOMIC DNA]</scope>
    <source>
        <strain evidence="9 10">HTCC2155</strain>
    </source>
</reference>
<dbReference type="PANTHER" id="PTHR30462">
    <property type="entry name" value="INTERMEMBRANE TRANSPORT PROTEIN PQIB-RELATED"/>
    <property type="match status" value="1"/>
</dbReference>
<feature type="domain" description="Mce/MlaD" evidence="8">
    <location>
        <begin position="39"/>
        <end position="130"/>
    </location>
</feature>
<dbReference type="PANTHER" id="PTHR30462:SF0">
    <property type="entry name" value="INTERMEMBRANE TRANSPORT PROTEIN YEBT"/>
    <property type="match status" value="1"/>
</dbReference>
<dbReference type="OrthoDB" id="9806984at2"/>
<keyword evidence="6 7" id="KW-0472">Membrane</keyword>
<dbReference type="STRING" id="313628.LNTAR_15492"/>
<name>A6DM96_9BACT</name>
<feature type="domain" description="Mce/MlaD" evidence="8">
    <location>
        <begin position="169"/>
        <end position="223"/>
    </location>
</feature>
<feature type="domain" description="Mce/MlaD" evidence="8">
    <location>
        <begin position="750"/>
        <end position="810"/>
    </location>
</feature>
<keyword evidence="4 7" id="KW-0812">Transmembrane</keyword>
<evidence type="ECO:0000256" key="1">
    <source>
        <dbReference type="ARBA" id="ARBA00004533"/>
    </source>
</evidence>
<dbReference type="Pfam" id="PF02470">
    <property type="entry name" value="MlaD"/>
    <property type="match status" value="4"/>
</dbReference>
<dbReference type="AlphaFoldDB" id="A6DM96"/>
<keyword evidence="2" id="KW-1003">Cell membrane</keyword>
<evidence type="ECO:0000259" key="8">
    <source>
        <dbReference type="Pfam" id="PF02470"/>
    </source>
</evidence>
<gene>
    <name evidence="9" type="ORF">LNTAR_15492</name>
</gene>
<dbReference type="InterPro" id="IPR003399">
    <property type="entry name" value="Mce/MlaD"/>
</dbReference>
<organism evidence="9 10">
    <name type="scientific">Lentisphaera araneosa HTCC2155</name>
    <dbReference type="NCBI Taxonomy" id="313628"/>
    <lineage>
        <taxon>Bacteria</taxon>
        <taxon>Pseudomonadati</taxon>
        <taxon>Lentisphaerota</taxon>
        <taxon>Lentisphaeria</taxon>
        <taxon>Lentisphaerales</taxon>
        <taxon>Lentisphaeraceae</taxon>
        <taxon>Lentisphaera</taxon>
    </lineage>
</organism>
<dbReference type="Proteomes" id="UP000004947">
    <property type="component" value="Unassembled WGS sequence"/>
</dbReference>
<evidence type="ECO:0000256" key="7">
    <source>
        <dbReference type="SAM" id="Phobius"/>
    </source>
</evidence>
<keyword evidence="5 7" id="KW-1133">Transmembrane helix</keyword>
<keyword evidence="10" id="KW-1185">Reference proteome</keyword>
<feature type="domain" description="Mce/MlaD" evidence="8">
    <location>
        <begin position="517"/>
        <end position="604"/>
    </location>
</feature>
<dbReference type="eggNOG" id="COG3008">
    <property type="taxonomic scope" value="Bacteria"/>
</dbReference>
<dbReference type="EMBL" id="ABCK01000011">
    <property type="protein sequence ID" value="EDM27086.1"/>
    <property type="molecule type" value="Genomic_DNA"/>
</dbReference>
<evidence type="ECO:0000313" key="10">
    <source>
        <dbReference type="Proteomes" id="UP000004947"/>
    </source>
</evidence>
<dbReference type="RefSeq" id="WP_007278995.1">
    <property type="nucleotide sequence ID" value="NZ_ABCK01000011.1"/>
</dbReference>